<evidence type="ECO:0000256" key="7">
    <source>
        <dbReference type="ARBA" id="ARBA00022997"/>
    </source>
</evidence>
<keyword evidence="4" id="KW-0479">Metal-binding</keyword>
<keyword evidence="6" id="KW-0862">Zinc</keyword>
<evidence type="ECO:0000256" key="2">
    <source>
        <dbReference type="ARBA" id="ARBA00006247"/>
    </source>
</evidence>
<sequence>MNDWKSYFNEEKFIQDLSSLLSIPSIMDVESSDEKQPFGENVQKALDFMLQIGEEEGLVTYQHNGYYGYIEFGPQDQEHYIAVLCHVDVVPASGTWSSDPFNPQVKDGRIYARGAIDDKGPTMAAWYALKMLKKSGTALKHRIRLIVGTNEESGMRCMKSYVENEPEALFGFAPDAEFPIIHAEKGQINVQLHCKPKHASNSINLVSFHSGERGNMVPDAATAIINGEFTANQISRIEELKRLNKDVTVEKVGENTYSIQTRGTSAHGMEPFNGNNAAFALASVLLSLEELQIHPYLTFIHTYLKNDFCGENLGIDFEDTITGKLTVNAGIFRYTEKDGGEISLNVRCPVKTPYEQTLEQLKTLAEQKGWGISNIRTKNPHYVDAEHEGIKALQEAYQDVTHNDATLLTTGGATYARFLSNGVAYGAVFPGKQNTAHQVDEYAELNDLKKAAFIYAEALSKLGNL</sequence>
<comment type="caution">
    <text evidence="9">The sequence shown here is derived from an EMBL/GenBank/DDBJ whole genome shotgun (WGS) entry which is preliminary data.</text>
</comment>
<accession>A0A494Z278</accession>
<dbReference type="InterPro" id="IPR010964">
    <property type="entry name" value="M20A_pepV-rel"/>
</dbReference>
<dbReference type="AlphaFoldDB" id="A0A494Z278"/>
<dbReference type="OrthoDB" id="9761532at2"/>
<keyword evidence="5" id="KW-0378">Hydrolase</keyword>
<evidence type="ECO:0000256" key="6">
    <source>
        <dbReference type="ARBA" id="ARBA00022833"/>
    </source>
</evidence>
<reference evidence="9 10" key="1">
    <citation type="journal article" date="2015" name="Antonie Van Leeuwenhoek">
        <title>Oceanobacillus bengalensis sp. nov., a bacterium isolated from seawater of the Bay of Bengal.</title>
        <authorList>
            <person name="Yongchang O."/>
            <person name="Xiang W."/>
            <person name="Wang G."/>
        </authorList>
    </citation>
    <scope>NUCLEOTIDE SEQUENCE [LARGE SCALE GENOMIC DNA]</scope>
    <source>
        <strain evidence="9 10">MCCC 1K00260</strain>
    </source>
</reference>
<dbReference type="NCBIfam" id="NF005591">
    <property type="entry name" value="PRK07318.1"/>
    <property type="match status" value="1"/>
</dbReference>
<evidence type="ECO:0000313" key="9">
    <source>
        <dbReference type="EMBL" id="RKQ16556.1"/>
    </source>
</evidence>
<dbReference type="GO" id="GO:0008270">
    <property type="term" value="F:zinc ion binding"/>
    <property type="evidence" value="ECO:0007669"/>
    <property type="project" value="InterPro"/>
</dbReference>
<keyword evidence="7" id="KW-0224">Dipeptidase</keyword>
<keyword evidence="3" id="KW-0645">Protease</keyword>
<dbReference type="InterPro" id="IPR036264">
    <property type="entry name" value="Bact_exopeptidase_dim_dom"/>
</dbReference>
<comment type="cofactor">
    <cofactor evidence="1">
        <name>Zn(2+)</name>
        <dbReference type="ChEBI" id="CHEBI:29105"/>
    </cofactor>
</comment>
<comment type="similarity">
    <text evidence="2">Belongs to the peptidase M20A family.</text>
</comment>
<evidence type="ECO:0000256" key="5">
    <source>
        <dbReference type="ARBA" id="ARBA00022801"/>
    </source>
</evidence>
<protein>
    <submittedName>
        <fullName evidence="9">Dipeptidase PepV</fullName>
    </submittedName>
</protein>
<dbReference type="Proteomes" id="UP000281813">
    <property type="component" value="Unassembled WGS sequence"/>
</dbReference>
<evidence type="ECO:0000256" key="3">
    <source>
        <dbReference type="ARBA" id="ARBA00022670"/>
    </source>
</evidence>
<dbReference type="InterPro" id="IPR002933">
    <property type="entry name" value="Peptidase_M20"/>
</dbReference>
<keyword evidence="8" id="KW-0482">Metalloprotease</keyword>
<dbReference type="GO" id="GO:0016805">
    <property type="term" value="F:dipeptidase activity"/>
    <property type="evidence" value="ECO:0007669"/>
    <property type="project" value="UniProtKB-KW"/>
</dbReference>
<name>A0A494Z278_9BACI</name>
<dbReference type="GO" id="GO:0006526">
    <property type="term" value="P:L-arginine biosynthetic process"/>
    <property type="evidence" value="ECO:0007669"/>
    <property type="project" value="TreeGrafter"/>
</dbReference>
<evidence type="ECO:0000313" key="10">
    <source>
        <dbReference type="Proteomes" id="UP000281813"/>
    </source>
</evidence>
<dbReference type="SUPFAM" id="SSF55031">
    <property type="entry name" value="Bacterial exopeptidase dimerisation domain"/>
    <property type="match status" value="1"/>
</dbReference>
<dbReference type="RefSeq" id="WP_121129919.1">
    <property type="nucleotide sequence ID" value="NZ_JBHUFK010000003.1"/>
</dbReference>
<dbReference type="PANTHER" id="PTHR43808:SF31">
    <property type="entry name" value="N-ACETYL-L-CITRULLINE DEACETYLASE"/>
    <property type="match status" value="1"/>
</dbReference>
<dbReference type="NCBIfam" id="TIGR01887">
    <property type="entry name" value="dipeptidaselike"/>
    <property type="match status" value="1"/>
</dbReference>
<dbReference type="Gene3D" id="3.30.70.360">
    <property type="match status" value="2"/>
</dbReference>
<proteinExistence type="inferred from homology"/>
<organism evidence="9 10">
    <name type="scientific">Oceanobacillus bengalensis</name>
    <dbReference type="NCBI Taxonomy" id="1435466"/>
    <lineage>
        <taxon>Bacteria</taxon>
        <taxon>Bacillati</taxon>
        <taxon>Bacillota</taxon>
        <taxon>Bacilli</taxon>
        <taxon>Bacillales</taxon>
        <taxon>Bacillaceae</taxon>
        <taxon>Oceanobacillus</taxon>
    </lineage>
</organism>
<dbReference type="InterPro" id="IPR050072">
    <property type="entry name" value="Peptidase_M20A"/>
</dbReference>
<dbReference type="EMBL" id="RBZO01000008">
    <property type="protein sequence ID" value="RKQ16556.1"/>
    <property type="molecule type" value="Genomic_DNA"/>
</dbReference>
<dbReference type="GO" id="GO:0008237">
    <property type="term" value="F:metallopeptidase activity"/>
    <property type="evidence" value="ECO:0007669"/>
    <property type="project" value="UniProtKB-KW"/>
</dbReference>
<keyword evidence="10" id="KW-1185">Reference proteome</keyword>
<gene>
    <name evidence="9" type="primary">pepV</name>
    <name evidence="9" type="ORF">D8M05_06675</name>
</gene>
<dbReference type="Pfam" id="PF01546">
    <property type="entry name" value="Peptidase_M20"/>
    <property type="match status" value="1"/>
</dbReference>
<dbReference type="Gene3D" id="3.40.630.10">
    <property type="entry name" value="Zn peptidases"/>
    <property type="match status" value="1"/>
</dbReference>
<dbReference type="PANTHER" id="PTHR43808">
    <property type="entry name" value="ACETYLORNITHINE DEACETYLASE"/>
    <property type="match status" value="1"/>
</dbReference>
<evidence type="ECO:0000256" key="8">
    <source>
        <dbReference type="ARBA" id="ARBA00023049"/>
    </source>
</evidence>
<dbReference type="SUPFAM" id="SSF53187">
    <property type="entry name" value="Zn-dependent exopeptidases"/>
    <property type="match status" value="1"/>
</dbReference>
<dbReference type="GO" id="GO:0006508">
    <property type="term" value="P:proteolysis"/>
    <property type="evidence" value="ECO:0007669"/>
    <property type="project" value="UniProtKB-KW"/>
</dbReference>
<evidence type="ECO:0000256" key="1">
    <source>
        <dbReference type="ARBA" id="ARBA00001947"/>
    </source>
</evidence>
<evidence type="ECO:0000256" key="4">
    <source>
        <dbReference type="ARBA" id="ARBA00022723"/>
    </source>
</evidence>
<dbReference type="GO" id="GO:0008777">
    <property type="term" value="F:acetylornithine deacetylase activity"/>
    <property type="evidence" value="ECO:0007669"/>
    <property type="project" value="TreeGrafter"/>
</dbReference>